<evidence type="ECO:0000256" key="2">
    <source>
        <dbReference type="ARBA" id="ARBA00008643"/>
    </source>
</evidence>
<evidence type="ECO:0000256" key="6">
    <source>
        <dbReference type="ARBA" id="ARBA00022838"/>
    </source>
</evidence>
<keyword evidence="8" id="KW-0131">Cell cycle</keyword>
<evidence type="ECO:0000256" key="3">
    <source>
        <dbReference type="ARBA" id="ARBA00022454"/>
    </source>
</evidence>
<keyword evidence="7 10" id="KW-0175">Coiled coil</keyword>
<comment type="subcellular location">
    <subcellularLocation>
        <location evidence="1">Chromosome</location>
        <location evidence="1">Centromere</location>
        <location evidence="1">Kinetochore</location>
    </subcellularLocation>
</comment>
<evidence type="ECO:0000256" key="10">
    <source>
        <dbReference type="SAM" id="Coils"/>
    </source>
</evidence>
<evidence type="ECO:0000313" key="11">
    <source>
        <dbReference type="EMBL" id="KAK9669036.1"/>
    </source>
</evidence>
<dbReference type="GO" id="GO:0005634">
    <property type="term" value="C:nucleus"/>
    <property type="evidence" value="ECO:0007669"/>
    <property type="project" value="InterPro"/>
</dbReference>
<dbReference type="PANTHER" id="PTHR14527">
    <property type="entry name" value="PROTEIN MIS12 HOMOLOG"/>
    <property type="match status" value="1"/>
</dbReference>
<dbReference type="GO" id="GO:0051382">
    <property type="term" value="P:kinetochore assembly"/>
    <property type="evidence" value="ECO:0007669"/>
    <property type="project" value="TreeGrafter"/>
</dbReference>
<evidence type="ECO:0000256" key="9">
    <source>
        <dbReference type="ARBA" id="ARBA00023328"/>
    </source>
</evidence>
<dbReference type="InterPro" id="IPR008685">
    <property type="entry name" value="Centromere_Mis12"/>
</dbReference>
<evidence type="ECO:0000256" key="4">
    <source>
        <dbReference type="ARBA" id="ARBA00022618"/>
    </source>
</evidence>
<evidence type="ECO:0000256" key="7">
    <source>
        <dbReference type="ARBA" id="ARBA00023054"/>
    </source>
</evidence>
<organism evidence="11 12">
    <name type="scientific">Saponaria officinalis</name>
    <name type="common">Common soapwort</name>
    <name type="synonym">Lychnis saponaria</name>
    <dbReference type="NCBI Taxonomy" id="3572"/>
    <lineage>
        <taxon>Eukaryota</taxon>
        <taxon>Viridiplantae</taxon>
        <taxon>Streptophyta</taxon>
        <taxon>Embryophyta</taxon>
        <taxon>Tracheophyta</taxon>
        <taxon>Spermatophyta</taxon>
        <taxon>Magnoliopsida</taxon>
        <taxon>eudicotyledons</taxon>
        <taxon>Gunneridae</taxon>
        <taxon>Pentapetalae</taxon>
        <taxon>Caryophyllales</taxon>
        <taxon>Caryophyllaceae</taxon>
        <taxon>Caryophylleae</taxon>
        <taxon>Saponaria</taxon>
    </lineage>
</organism>
<proteinExistence type="inferred from homology"/>
<feature type="coiled-coil region" evidence="10">
    <location>
        <begin position="123"/>
        <end position="150"/>
    </location>
</feature>
<keyword evidence="9" id="KW-0137">Centromere</keyword>
<name>A0AAW1GZT0_SAPOF</name>
<dbReference type="AlphaFoldDB" id="A0AAW1GZT0"/>
<evidence type="ECO:0000256" key="1">
    <source>
        <dbReference type="ARBA" id="ARBA00004629"/>
    </source>
</evidence>
<keyword evidence="6" id="KW-0995">Kinetochore</keyword>
<dbReference type="PANTHER" id="PTHR14527:SF2">
    <property type="entry name" value="PROTEIN MIS12 HOMOLOG"/>
    <property type="match status" value="1"/>
</dbReference>
<accession>A0AAW1GZT0</accession>
<protein>
    <recommendedName>
        <fullName evidence="13">Protein MIS12 homolog</fullName>
    </recommendedName>
</protein>
<comment type="caution">
    <text evidence="11">The sequence shown here is derived from an EMBL/GenBank/DDBJ whole genome shotgun (WGS) entry which is preliminary data.</text>
</comment>
<dbReference type="Proteomes" id="UP001443914">
    <property type="component" value="Unassembled WGS sequence"/>
</dbReference>
<dbReference type="GO" id="GO:0000070">
    <property type="term" value="P:mitotic sister chromatid segregation"/>
    <property type="evidence" value="ECO:0007669"/>
    <property type="project" value="TreeGrafter"/>
</dbReference>
<comment type="similarity">
    <text evidence="2">Belongs to the mis12 family.</text>
</comment>
<dbReference type="GO" id="GO:0051301">
    <property type="term" value="P:cell division"/>
    <property type="evidence" value="ECO:0007669"/>
    <property type="project" value="UniProtKB-KW"/>
</dbReference>
<keyword evidence="5" id="KW-0498">Mitosis</keyword>
<gene>
    <name evidence="11" type="ORF">RND81_13G104200</name>
</gene>
<evidence type="ECO:0000256" key="5">
    <source>
        <dbReference type="ARBA" id="ARBA00022776"/>
    </source>
</evidence>
<keyword evidence="3" id="KW-0158">Chromosome</keyword>
<keyword evidence="4" id="KW-0132">Cell division</keyword>
<evidence type="ECO:0008006" key="13">
    <source>
        <dbReference type="Google" id="ProtNLM"/>
    </source>
</evidence>
<evidence type="ECO:0000256" key="8">
    <source>
        <dbReference type="ARBA" id="ARBA00023306"/>
    </source>
</evidence>
<sequence length="234" mass="26729">MDGSESEAIFEKFNLKPQLFINEALNRVDELIDSAFDYFHQEALGLLKIDGVDRSQDLELGINYIRSTIEASLDKRLRMWEQYCHRYCFAVPSGFSLPSENEAPADDSMDLDEVDDEQVDAQLDTLRSKLAEAGKECSELNRELRELEAKSALTNHFASAVKEALQLYDSSSAQDVFQEMLRVASELRRKMDQLKTKQKEDIVRNRKERADIANGGLCNMKSDSLQEFIAEMNL</sequence>
<dbReference type="Pfam" id="PF05859">
    <property type="entry name" value="Mis12"/>
    <property type="match status" value="1"/>
</dbReference>
<keyword evidence="12" id="KW-1185">Reference proteome</keyword>
<evidence type="ECO:0000313" key="12">
    <source>
        <dbReference type="Proteomes" id="UP001443914"/>
    </source>
</evidence>
<reference evidence="11" key="1">
    <citation type="submission" date="2024-03" db="EMBL/GenBank/DDBJ databases">
        <title>WGS assembly of Saponaria officinalis var. Norfolk2.</title>
        <authorList>
            <person name="Jenkins J."/>
            <person name="Shu S."/>
            <person name="Grimwood J."/>
            <person name="Barry K."/>
            <person name="Goodstein D."/>
            <person name="Schmutz J."/>
            <person name="Leebens-Mack J."/>
            <person name="Osbourn A."/>
        </authorList>
    </citation>
    <scope>NUCLEOTIDE SEQUENCE [LARGE SCALE GENOMIC DNA]</scope>
    <source>
        <strain evidence="11">JIC</strain>
    </source>
</reference>
<dbReference type="EMBL" id="JBDFQZ010000013">
    <property type="protein sequence ID" value="KAK9669036.1"/>
    <property type="molecule type" value="Genomic_DNA"/>
</dbReference>
<dbReference type="GO" id="GO:0000444">
    <property type="term" value="C:MIS12/MIND type complex"/>
    <property type="evidence" value="ECO:0007669"/>
    <property type="project" value="TreeGrafter"/>
</dbReference>